<dbReference type="OrthoDB" id="310895at2759"/>
<organism evidence="7 8">
    <name type="scientific">Ascoidea rubescens DSM 1968</name>
    <dbReference type="NCBI Taxonomy" id="1344418"/>
    <lineage>
        <taxon>Eukaryota</taxon>
        <taxon>Fungi</taxon>
        <taxon>Dikarya</taxon>
        <taxon>Ascomycota</taxon>
        <taxon>Saccharomycotina</taxon>
        <taxon>Saccharomycetes</taxon>
        <taxon>Ascoideaceae</taxon>
        <taxon>Ascoidea</taxon>
    </lineage>
</organism>
<dbReference type="InterPro" id="IPR016163">
    <property type="entry name" value="Ald_DH_C"/>
</dbReference>
<sequence length="505" mass="55259">MTELPEFHELTLPNGFSYKQPTGLFINNKFVPSIKKETIDTIDPSNGEKICSVYAASEEDVDVAVKAAKDAFKTTWRHTSGSDRGRLLVKLSELCERDTDKLAAIEAIDSGKPFEQNAKGDIGELYNVLRYYGGWADKVHGQTIPVDDNKLAYTVHEPYGVCGQIIPWNYPLCMLSWKIGPALAAGNTIVLKSAEQTPLSALYLCNLVVEAGFPAGVVNIISGLGPVAGSALSTHPLVSKIAFTGSTAVGQIIQKAASSNMKAVTLETGGKSPLVIFEDANLEQAVKWAAFGIFFNSGQVCTSNSRVLIQEPIYMKFIEKLKECIDSDYKQGLPFGDDTVMVGPQVSKQQQDRILKYIEIGKKEGAKVFTGGYKVTDDEVLAKGYFVKPTIFYDVTPEMTIFKEEIFGPVVSCIPFKTEEEAIELANDTLYGLAAALFSKDITRAHKVARELEAGMVWINSSNDSDFRVPFGGVKMSGIGRELGEYGLTNYTQTKAYHVNLGWDL</sequence>
<feature type="active site" evidence="4">
    <location>
        <position position="267"/>
    </location>
</feature>
<dbReference type="InterPro" id="IPR015590">
    <property type="entry name" value="Aldehyde_DH_dom"/>
</dbReference>
<dbReference type="STRING" id="1344418.A0A1D2VMR7"/>
<accession>A0A1D2VMR7</accession>
<dbReference type="GO" id="GO:0004029">
    <property type="term" value="F:aldehyde dehydrogenase (NAD+) activity"/>
    <property type="evidence" value="ECO:0007669"/>
    <property type="project" value="TreeGrafter"/>
</dbReference>
<dbReference type="InterPro" id="IPR016162">
    <property type="entry name" value="Ald_DH_N"/>
</dbReference>
<evidence type="ECO:0000256" key="1">
    <source>
        <dbReference type="ARBA" id="ARBA00009986"/>
    </source>
</evidence>
<evidence type="ECO:0000259" key="6">
    <source>
        <dbReference type="Pfam" id="PF00171"/>
    </source>
</evidence>
<dbReference type="Pfam" id="PF00171">
    <property type="entry name" value="Aldedh"/>
    <property type="match status" value="1"/>
</dbReference>
<keyword evidence="2 5" id="KW-0560">Oxidoreductase</keyword>
<dbReference type="InParanoid" id="A0A1D2VMR7"/>
<protein>
    <submittedName>
        <fullName evidence="7">Aldehyde dehydrogenase</fullName>
    </submittedName>
</protein>
<dbReference type="Gene3D" id="3.40.309.10">
    <property type="entry name" value="Aldehyde Dehydrogenase, Chain A, domain 2"/>
    <property type="match status" value="1"/>
</dbReference>
<dbReference type="AlphaFoldDB" id="A0A1D2VMR7"/>
<dbReference type="Gene3D" id="3.40.605.10">
    <property type="entry name" value="Aldehyde Dehydrogenase, Chain A, domain 1"/>
    <property type="match status" value="1"/>
</dbReference>
<dbReference type="PROSITE" id="PS00687">
    <property type="entry name" value="ALDEHYDE_DEHYDR_GLU"/>
    <property type="match status" value="1"/>
</dbReference>
<dbReference type="SUPFAM" id="SSF53720">
    <property type="entry name" value="ALDH-like"/>
    <property type="match status" value="1"/>
</dbReference>
<feature type="domain" description="Aldehyde dehydrogenase" evidence="6">
    <location>
        <begin position="33"/>
        <end position="496"/>
    </location>
</feature>
<proteinExistence type="inferred from homology"/>
<dbReference type="GO" id="GO:0046394">
    <property type="term" value="P:carboxylic acid biosynthetic process"/>
    <property type="evidence" value="ECO:0007669"/>
    <property type="project" value="UniProtKB-ARBA"/>
</dbReference>
<dbReference type="Proteomes" id="UP000095038">
    <property type="component" value="Unassembled WGS sequence"/>
</dbReference>
<dbReference type="GO" id="GO:0006598">
    <property type="term" value="P:polyamine catabolic process"/>
    <property type="evidence" value="ECO:0007669"/>
    <property type="project" value="TreeGrafter"/>
</dbReference>
<evidence type="ECO:0000256" key="4">
    <source>
        <dbReference type="PROSITE-ProRule" id="PRU10007"/>
    </source>
</evidence>
<evidence type="ECO:0000256" key="3">
    <source>
        <dbReference type="ARBA" id="ARBA00023027"/>
    </source>
</evidence>
<dbReference type="FunFam" id="3.40.605.10:FF:000050">
    <property type="entry name" value="Aldehyde dehydrogenase, mitochondrial"/>
    <property type="match status" value="1"/>
</dbReference>
<evidence type="ECO:0000313" key="8">
    <source>
        <dbReference type="Proteomes" id="UP000095038"/>
    </source>
</evidence>
<dbReference type="RefSeq" id="XP_020049213.1">
    <property type="nucleotide sequence ID" value="XM_020191562.1"/>
</dbReference>
<dbReference type="FunFam" id="3.40.309.10:FF:000012">
    <property type="entry name" value="Betaine aldehyde dehydrogenase"/>
    <property type="match status" value="1"/>
</dbReference>
<dbReference type="InterPro" id="IPR029510">
    <property type="entry name" value="Ald_DH_CS_GLU"/>
</dbReference>
<keyword evidence="3" id="KW-0520">NAD</keyword>
<name>A0A1D2VMR7_9ASCO</name>
<dbReference type="PANTHER" id="PTHR43720">
    <property type="entry name" value="2-AMINOMUCONIC SEMIALDEHYDE DEHYDROGENASE"/>
    <property type="match status" value="1"/>
</dbReference>
<evidence type="ECO:0000256" key="5">
    <source>
        <dbReference type="RuleBase" id="RU003345"/>
    </source>
</evidence>
<dbReference type="GeneID" id="30965198"/>
<dbReference type="FunFam" id="3.40.605.10:FF:000026">
    <property type="entry name" value="Aldehyde dehydrogenase, putative"/>
    <property type="match status" value="1"/>
</dbReference>
<comment type="similarity">
    <text evidence="1 5">Belongs to the aldehyde dehydrogenase family.</text>
</comment>
<reference evidence="8" key="1">
    <citation type="submission" date="2016-05" db="EMBL/GenBank/DDBJ databases">
        <title>Comparative genomics of biotechnologically important yeasts.</title>
        <authorList>
            <consortium name="DOE Joint Genome Institute"/>
            <person name="Riley R."/>
            <person name="Haridas S."/>
            <person name="Wolfe K.H."/>
            <person name="Lopes M.R."/>
            <person name="Hittinger C.T."/>
            <person name="Goker M."/>
            <person name="Salamov A."/>
            <person name="Wisecaver J."/>
            <person name="Long T.M."/>
            <person name="Aerts A.L."/>
            <person name="Barry K."/>
            <person name="Choi C."/>
            <person name="Clum A."/>
            <person name="Coughlan A.Y."/>
            <person name="Deshpande S."/>
            <person name="Douglass A.P."/>
            <person name="Hanson S.J."/>
            <person name="Klenk H.-P."/>
            <person name="Labutti K."/>
            <person name="Lapidus A."/>
            <person name="Lindquist E."/>
            <person name="Lipzen A."/>
            <person name="Meier-Kolthoff J.P."/>
            <person name="Ohm R.A."/>
            <person name="Otillar R.P."/>
            <person name="Pangilinan J."/>
            <person name="Peng Y."/>
            <person name="Rokas A."/>
            <person name="Rosa C.A."/>
            <person name="Scheuner C."/>
            <person name="Sibirny A.A."/>
            <person name="Slot J.C."/>
            <person name="Stielow J.B."/>
            <person name="Sun H."/>
            <person name="Kurtzman C.P."/>
            <person name="Blackwell M."/>
            <person name="Grigoriev I.V."/>
            <person name="Jeffries T.W."/>
        </authorList>
    </citation>
    <scope>NUCLEOTIDE SEQUENCE [LARGE SCALE GENOMIC DNA]</scope>
    <source>
        <strain evidence="8">DSM 1968</strain>
    </source>
</reference>
<evidence type="ECO:0000256" key="2">
    <source>
        <dbReference type="ARBA" id="ARBA00023002"/>
    </source>
</evidence>
<evidence type="ECO:0000313" key="7">
    <source>
        <dbReference type="EMBL" id="ODV62906.1"/>
    </source>
</evidence>
<keyword evidence="8" id="KW-1185">Reference proteome</keyword>
<dbReference type="EMBL" id="KV454476">
    <property type="protein sequence ID" value="ODV62906.1"/>
    <property type="molecule type" value="Genomic_DNA"/>
</dbReference>
<dbReference type="PANTHER" id="PTHR43720:SF2">
    <property type="entry name" value="2-AMINOMUCONIC SEMIALDEHYDE DEHYDROGENASE"/>
    <property type="match status" value="1"/>
</dbReference>
<gene>
    <name evidence="7" type="ORF">ASCRUDRAFT_68705</name>
</gene>
<dbReference type="InterPro" id="IPR016161">
    <property type="entry name" value="Ald_DH/histidinol_DH"/>
</dbReference>